<keyword evidence="3" id="KW-0597">Phosphoprotein</keyword>
<dbReference type="OrthoDB" id="7323245at2"/>
<reference evidence="6 7" key="1">
    <citation type="journal article" date="2012" name="Proc. Natl. Acad. Sci. U.S.A.">
        <title>Genome and physiology of a model Epsilonproteobacterium responsible for sulfide detoxification in marine oxygen depletion zones.</title>
        <authorList>
            <person name="Grote J."/>
            <person name="Schott T."/>
            <person name="Bruckner C.G."/>
            <person name="Glockner F.O."/>
            <person name="Jost G."/>
            <person name="Teeling H."/>
            <person name="Labrenz M."/>
            <person name="Jurgens K."/>
        </authorList>
    </citation>
    <scope>NUCLEOTIDE SEQUENCE [LARGE SCALE GENOMIC DNA]</scope>
    <source>
        <strain evidence="6 7">GD1</strain>
    </source>
</reference>
<dbReference type="PANTHER" id="PTHR45138:SF9">
    <property type="entry name" value="DIGUANYLATE CYCLASE DGCM-RELATED"/>
    <property type="match status" value="1"/>
</dbReference>
<feature type="domain" description="Response regulatory" evidence="4">
    <location>
        <begin position="7"/>
        <end position="121"/>
    </location>
</feature>
<comment type="catalytic activity">
    <reaction evidence="2">
        <text>2 GTP = 3',3'-c-di-GMP + 2 diphosphate</text>
        <dbReference type="Rhea" id="RHEA:24898"/>
        <dbReference type="ChEBI" id="CHEBI:33019"/>
        <dbReference type="ChEBI" id="CHEBI:37565"/>
        <dbReference type="ChEBI" id="CHEBI:58805"/>
        <dbReference type="EC" id="2.7.7.65"/>
    </reaction>
</comment>
<evidence type="ECO:0000259" key="4">
    <source>
        <dbReference type="PROSITE" id="PS50110"/>
    </source>
</evidence>
<name>H1FVF1_SULGG</name>
<dbReference type="Gene3D" id="3.40.50.2300">
    <property type="match status" value="1"/>
</dbReference>
<comment type="caution">
    <text evidence="6">The sequence shown here is derived from an EMBL/GenBank/DDBJ whole genome shotgun (WGS) entry which is preliminary data.</text>
</comment>
<dbReference type="InterPro" id="IPR011006">
    <property type="entry name" value="CheY-like_superfamily"/>
</dbReference>
<dbReference type="GO" id="GO:0052621">
    <property type="term" value="F:diguanylate cyclase activity"/>
    <property type="evidence" value="ECO:0007669"/>
    <property type="project" value="UniProtKB-EC"/>
</dbReference>
<dbReference type="PROSITE" id="PS50887">
    <property type="entry name" value="GGDEF"/>
    <property type="match status" value="1"/>
</dbReference>
<dbReference type="InterPro" id="IPR029787">
    <property type="entry name" value="Nucleotide_cyclase"/>
</dbReference>
<dbReference type="InterPro" id="IPR043128">
    <property type="entry name" value="Rev_trsase/Diguanyl_cyclase"/>
</dbReference>
<dbReference type="InterPro" id="IPR050469">
    <property type="entry name" value="Diguanylate_Cyclase"/>
</dbReference>
<dbReference type="PANTHER" id="PTHR45138">
    <property type="entry name" value="REGULATORY COMPONENTS OF SENSORY TRANSDUCTION SYSTEM"/>
    <property type="match status" value="1"/>
</dbReference>
<dbReference type="HOGENOM" id="CLU_000445_11_28_7"/>
<evidence type="ECO:0000256" key="3">
    <source>
        <dbReference type="PROSITE-ProRule" id="PRU00169"/>
    </source>
</evidence>
<dbReference type="SUPFAM" id="SSF55073">
    <property type="entry name" value="Nucleotide cyclase"/>
    <property type="match status" value="1"/>
</dbReference>
<dbReference type="FunFam" id="3.30.70.270:FF:000001">
    <property type="entry name" value="Diguanylate cyclase domain protein"/>
    <property type="match status" value="1"/>
</dbReference>
<dbReference type="GO" id="GO:1902201">
    <property type="term" value="P:negative regulation of bacterial-type flagellum-dependent cell motility"/>
    <property type="evidence" value="ECO:0007669"/>
    <property type="project" value="TreeGrafter"/>
</dbReference>
<dbReference type="PROSITE" id="PS50110">
    <property type="entry name" value="RESPONSE_REGULATORY"/>
    <property type="match status" value="1"/>
</dbReference>
<dbReference type="SMART" id="SM00267">
    <property type="entry name" value="GGDEF"/>
    <property type="match status" value="1"/>
</dbReference>
<dbReference type="STRING" id="929558.SMGD1_1741"/>
<feature type="modified residue" description="4-aspartylphosphate" evidence="3">
    <location>
        <position position="54"/>
    </location>
</feature>
<evidence type="ECO:0000313" key="6">
    <source>
        <dbReference type="EMBL" id="EHP30264.1"/>
    </source>
</evidence>
<evidence type="ECO:0000259" key="5">
    <source>
        <dbReference type="PROSITE" id="PS50887"/>
    </source>
</evidence>
<dbReference type="CDD" id="cd01949">
    <property type="entry name" value="GGDEF"/>
    <property type="match status" value="1"/>
</dbReference>
<dbReference type="EC" id="2.7.7.65" evidence="1"/>
<dbReference type="GO" id="GO:0043709">
    <property type="term" value="P:cell adhesion involved in single-species biofilm formation"/>
    <property type="evidence" value="ECO:0007669"/>
    <property type="project" value="TreeGrafter"/>
</dbReference>
<dbReference type="PATRIC" id="fig|929558.5.peg.1735"/>
<sequence length="294" mass="33091">MPQTKHTILIVDDTETNIDILLELLSAYDIVVAIDGESALEIAYEDKPDLILLDIMMPGMDGYEVCKRLKSIEHTKDIPVIFITANTDEDSIERAYEVGGIDYVTKPFKPRELTARVKTQIKLKNLLSDLNFIASYDYLTKVYNRRKFFELAEIIFKNSKEDLYAVMIDIDKFKKINDTYGHPVGDEVIKAVATSINESISKEDLFARIGGEEFAIICHCDSKEEIIEKNEFIRQSVEKLEVSTSNGDVIKFTISNGIAKAGEAICSLDLLLKGADAALYEAKGKGRNRVVFRS</sequence>
<dbReference type="Proteomes" id="UP000006431">
    <property type="component" value="Unassembled WGS sequence"/>
</dbReference>
<dbReference type="InterPro" id="IPR001789">
    <property type="entry name" value="Sig_transdc_resp-reg_receiver"/>
</dbReference>
<evidence type="ECO:0000256" key="1">
    <source>
        <dbReference type="ARBA" id="ARBA00012528"/>
    </source>
</evidence>
<dbReference type="Gene3D" id="3.30.70.270">
    <property type="match status" value="1"/>
</dbReference>
<dbReference type="SUPFAM" id="SSF52172">
    <property type="entry name" value="CheY-like"/>
    <property type="match status" value="1"/>
</dbReference>
<dbReference type="AlphaFoldDB" id="H1FVF1"/>
<dbReference type="CDD" id="cd19920">
    <property type="entry name" value="REC_PA4781-like"/>
    <property type="match status" value="1"/>
</dbReference>
<dbReference type="EMBL" id="AFRZ01000001">
    <property type="protein sequence ID" value="EHP30264.1"/>
    <property type="molecule type" value="Genomic_DNA"/>
</dbReference>
<feature type="domain" description="GGDEF" evidence="5">
    <location>
        <begin position="161"/>
        <end position="294"/>
    </location>
</feature>
<dbReference type="RefSeq" id="WP_008341158.1">
    <property type="nucleotide sequence ID" value="NZ_AFRZ01000001.1"/>
</dbReference>
<dbReference type="SMART" id="SM00448">
    <property type="entry name" value="REC"/>
    <property type="match status" value="1"/>
</dbReference>
<dbReference type="GO" id="GO:0005886">
    <property type="term" value="C:plasma membrane"/>
    <property type="evidence" value="ECO:0007669"/>
    <property type="project" value="TreeGrafter"/>
</dbReference>
<evidence type="ECO:0000313" key="7">
    <source>
        <dbReference type="Proteomes" id="UP000006431"/>
    </source>
</evidence>
<dbReference type="Pfam" id="PF00072">
    <property type="entry name" value="Response_reg"/>
    <property type="match status" value="1"/>
</dbReference>
<keyword evidence="7" id="KW-1185">Reference proteome</keyword>
<dbReference type="Pfam" id="PF00990">
    <property type="entry name" value="GGDEF"/>
    <property type="match status" value="1"/>
</dbReference>
<gene>
    <name evidence="6" type="ORF">SMGD1_1741</name>
</gene>
<organism evidence="6 7">
    <name type="scientific">Sulfurimonas gotlandica (strain DSM 19862 / JCM 16533 / GD1)</name>
    <dbReference type="NCBI Taxonomy" id="929558"/>
    <lineage>
        <taxon>Bacteria</taxon>
        <taxon>Pseudomonadati</taxon>
        <taxon>Campylobacterota</taxon>
        <taxon>Epsilonproteobacteria</taxon>
        <taxon>Campylobacterales</taxon>
        <taxon>Sulfurimonadaceae</taxon>
        <taxon>Sulfurimonas</taxon>
    </lineage>
</organism>
<proteinExistence type="predicted"/>
<dbReference type="NCBIfam" id="TIGR00254">
    <property type="entry name" value="GGDEF"/>
    <property type="match status" value="1"/>
</dbReference>
<dbReference type="GO" id="GO:0000160">
    <property type="term" value="P:phosphorelay signal transduction system"/>
    <property type="evidence" value="ECO:0007669"/>
    <property type="project" value="InterPro"/>
</dbReference>
<dbReference type="eggNOG" id="COG3706">
    <property type="taxonomic scope" value="Bacteria"/>
</dbReference>
<accession>H1FVF1</accession>
<evidence type="ECO:0000256" key="2">
    <source>
        <dbReference type="ARBA" id="ARBA00034247"/>
    </source>
</evidence>
<dbReference type="InterPro" id="IPR000160">
    <property type="entry name" value="GGDEF_dom"/>
</dbReference>
<protein>
    <recommendedName>
        <fullName evidence="1">diguanylate cyclase</fullName>
        <ecNumber evidence="1">2.7.7.65</ecNumber>
    </recommendedName>
</protein>